<evidence type="ECO:0000313" key="12">
    <source>
        <dbReference type="EMBL" id="MBU2788158.1"/>
    </source>
</evidence>
<evidence type="ECO:0000259" key="11">
    <source>
        <dbReference type="Pfam" id="PF02254"/>
    </source>
</evidence>
<dbReference type="InterPro" id="IPR006153">
    <property type="entry name" value="Cation/H_exchanger_TM"/>
</dbReference>
<organism evidence="12 13">
    <name type="scientific">Igneacidithiobacillus copahuensis</name>
    <dbReference type="NCBI Taxonomy" id="2724909"/>
    <lineage>
        <taxon>Bacteria</taxon>
        <taxon>Pseudomonadati</taxon>
        <taxon>Pseudomonadota</taxon>
        <taxon>Acidithiobacillia</taxon>
        <taxon>Acidithiobacillales</taxon>
        <taxon>Acidithiobacillaceae</taxon>
        <taxon>Igneacidithiobacillus</taxon>
    </lineage>
</organism>
<feature type="transmembrane region" description="Helical" evidence="9">
    <location>
        <begin position="6"/>
        <end position="22"/>
    </location>
</feature>
<feature type="transmembrane region" description="Helical" evidence="9">
    <location>
        <begin position="295"/>
        <end position="319"/>
    </location>
</feature>
<dbReference type="PANTHER" id="PTHR32507:SF0">
    <property type="entry name" value="NA(+)_H(+) ANTIPORTER 2-RELATED"/>
    <property type="match status" value="1"/>
</dbReference>
<evidence type="ECO:0000256" key="8">
    <source>
        <dbReference type="ARBA" id="ARBA00023136"/>
    </source>
</evidence>
<evidence type="ECO:0000256" key="3">
    <source>
        <dbReference type="ARBA" id="ARBA00022449"/>
    </source>
</evidence>
<feature type="transmembrane region" description="Helical" evidence="9">
    <location>
        <begin position="241"/>
        <end position="259"/>
    </location>
</feature>
<evidence type="ECO:0000256" key="6">
    <source>
        <dbReference type="ARBA" id="ARBA00022989"/>
    </source>
</evidence>
<feature type="transmembrane region" description="Helical" evidence="9">
    <location>
        <begin position="217"/>
        <end position="235"/>
    </location>
</feature>
<keyword evidence="3" id="KW-0050">Antiport</keyword>
<comment type="caution">
    <text evidence="12">The sequence shown here is derived from an EMBL/GenBank/DDBJ whole genome shotgun (WGS) entry which is preliminary data.</text>
</comment>
<name>A0AAE2YQG6_9PROT</name>
<dbReference type="InterPro" id="IPR003148">
    <property type="entry name" value="RCK_N"/>
</dbReference>
<proteinExistence type="predicted"/>
<gene>
    <name evidence="12" type="ORF">HFQ13_08065</name>
</gene>
<feature type="transmembrane region" description="Helical" evidence="9">
    <location>
        <begin position="52"/>
        <end position="69"/>
    </location>
</feature>
<keyword evidence="6 9" id="KW-1133">Transmembrane helix</keyword>
<dbReference type="GO" id="GO:0015297">
    <property type="term" value="F:antiporter activity"/>
    <property type="evidence" value="ECO:0007669"/>
    <property type="project" value="UniProtKB-KW"/>
</dbReference>
<dbReference type="Pfam" id="PF02254">
    <property type="entry name" value="TrkA_N"/>
    <property type="match status" value="1"/>
</dbReference>
<accession>A0AAE2YQG6</accession>
<evidence type="ECO:0000256" key="9">
    <source>
        <dbReference type="SAM" id="Phobius"/>
    </source>
</evidence>
<evidence type="ECO:0000256" key="7">
    <source>
        <dbReference type="ARBA" id="ARBA00023065"/>
    </source>
</evidence>
<dbReference type="Gene3D" id="1.20.1530.20">
    <property type="match status" value="1"/>
</dbReference>
<feature type="transmembrane region" description="Helical" evidence="9">
    <location>
        <begin position="271"/>
        <end position="289"/>
    </location>
</feature>
<dbReference type="GO" id="GO:0005886">
    <property type="term" value="C:plasma membrane"/>
    <property type="evidence" value="ECO:0007669"/>
    <property type="project" value="UniProtKB-SubCell"/>
</dbReference>
<dbReference type="InterPro" id="IPR038770">
    <property type="entry name" value="Na+/solute_symporter_sf"/>
</dbReference>
<feature type="transmembrane region" description="Helical" evidence="9">
    <location>
        <begin position="362"/>
        <end position="382"/>
    </location>
</feature>
<keyword evidence="4" id="KW-1003">Cell membrane</keyword>
<feature type="transmembrane region" description="Helical" evidence="9">
    <location>
        <begin position="90"/>
        <end position="110"/>
    </location>
</feature>
<feature type="transmembrane region" description="Helical" evidence="9">
    <location>
        <begin position="186"/>
        <end position="205"/>
    </location>
</feature>
<dbReference type="RefSeq" id="WP_215873002.1">
    <property type="nucleotide sequence ID" value="NZ_JAAXYO010000107.1"/>
</dbReference>
<keyword evidence="8 9" id="KW-0472">Membrane</keyword>
<feature type="transmembrane region" description="Helical" evidence="9">
    <location>
        <begin position="116"/>
        <end position="136"/>
    </location>
</feature>
<dbReference type="Proteomes" id="UP001197378">
    <property type="component" value="Unassembled WGS sequence"/>
</dbReference>
<feature type="transmembrane region" description="Helical" evidence="9">
    <location>
        <begin position="148"/>
        <end position="174"/>
    </location>
</feature>
<keyword evidence="13" id="KW-1185">Reference proteome</keyword>
<evidence type="ECO:0000256" key="1">
    <source>
        <dbReference type="ARBA" id="ARBA00004651"/>
    </source>
</evidence>
<evidence type="ECO:0000256" key="5">
    <source>
        <dbReference type="ARBA" id="ARBA00022692"/>
    </source>
</evidence>
<keyword evidence="5 9" id="KW-0812">Transmembrane</keyword>
<keyword evidence="7" id="KW-0406">Ion transport</keyword>
<dbReference type="Gene3D" id="3.40.50.720">
    <property type="entry name" value="NAD(P)-binding Rossmann-like Domain"/>
    <property type="match status" value="1"/>
</dbReference>
<dbReference type="PANTHER" id="PTHR32507">
    <property type="entry name" value="NA(+)/H(+) ANTIPORTER 1"/>
    <property type="match status" value="1"/>
</dbReference>
<comment type="subcellular location">
    <subcellularLocation>
        <location evidence="1">Cell membrane</location>
        <topology evidence="1">Multi-pass membrane protein</topology>
    </subcellularLocation>
</comment>
<dbReference type="AlphaFoldDB" id="A0AAE2YQG6"/>
<dbReference type="InterPro" id="IPR036291">
    <property type="entry name" value="NAD(P)-bd_dom_sf"/>
</dbReference>
<dbReference type="GO" id="GO:1902600">
    <property type="term" value="P:proton transmembrane transport"/>
    <property type="evidence" value="ECO:0007669"/>
    <property type="project" value="InterPro"/>
</dbReference>
<feature type="domain" description="RCK N-terminal" evidence="11">
    <location>
        <begin position="401"/>
        <end position="481"/>
    </location>
</feature>
<evidence type="ECO:0000313" key="13">
    <source>
        <dbReference type="Proteomes" id="UP001197378"/>
    </source>
</evidence>
<dbReference type="Pfam" id="PF00999">
    <property type="entry name" value="Na_H_Exchanger"/>
    <property type="match status" value="1"/>
</dbReference>
<protein>
    <submittedName>
        <fullName evidence="12">Sodium:proton antiporter</fullName>
    </submittedName>
</protein>
<evidence type="ECO:0000256" key="4">
    <source>
        <dbReference type="ARBA" id="ARBA00022475"/>
    </source>
</evidence>
<dbReference type="SUPFAM" id="SSF51735">
    <property type="entry name" value="NAD(P)-binding Rossmann-fold domains"/>
    <property type="match status" value="1"/>
</dbReference>
<dbReference type="GO" id="GO:0006813">
    <property type="term" value="P:potassium ion transport"/>
    <property type="evidence" value="ECO:0007669"/>
    <property type="project" value="InterPro"/>
</dbReference>
<reference evidence="12" key="1">
    <citation type="journal article" date="2021" name="ISME J.">
        <title>Genomic evolution of the class Acidithiobacillia: deep-branching Proteobacteria living in extreme acidic conditions.</title>
        <authorList>
            <person name="Moya-Beltran A."/>
            <person name="Beard S."/>
            <person name="Rojas-Villalobos C."/>
            <person name="Issotta F."/>
            <person name="Gallardo Y."/>
            <person name="Ulloa R."/>
            <person name="Giaveno A."/>
            <person name="Degli Esposti M."/>
            <person name="Johnson D.B."/>
            <person name="Quatrini R."/>
        </authorList>
    </citation>
    <scope>NUCLEOTIDE SEQUENCE</scope>
    <source>
        <strain evidence="12">VAN18-1</strain>
    </source>
</reference>
<feature type="transmembrane region" description="Helical" evidence="9">
    <location>
        <begin position="29"/>
        <end position="46"/>
    </location>
</feature>
<dbReference type="EMBL" id="JAAXYO010000107">
    <property type="protein sequence ID" value="MBU2788158.1"/>
    <property type="molecule type" value="Genomic_DNA"/>
</dbReference>
<evidence type="ECO:0000256" key="2">
    <source>
        <dbReference type="ARBA" id="ARBA00022448"/>
    </source>
</evidence>
<feature type="domain" description="Cation/H+ exchanger transmembrane" evidence="10">
    <location>
        <begin position="13"/>
        <end position="388"/>
    </location>
</feature>
<evidence type="ECO:0000259" key="10">
    <source>
        <dbReference type="Pfam" id="PF00999"/>
    </source>
</evidence>
<sequence length="618" mass="67890">MDVMLLLAALVILAAASQWLAWRLRLPAILLLLLIGILIGPVFGLLKPDELFGPLLFPGISLAVAVILFEGSLSLEFRELGKLGRVVRRMVGLGAISSWLILAVATRWITGFPWSMSILFGAVIVVSGPTVIGPVLRAARPNDKIRNVLMWESILIDPIGAVLAVLVFSGVIAHQGNSGLWTAVELFFSTVALGFGLGCGAGYGLGRLLRNRAIPDYLHGIVALGTVFIVFAIANSLVHESGLLAVTIMGIWLANMRNVPREHILNFKESLSILLISLLFLLLAARLELAALAEVLLWGFALYLVIQLLAQPFKILLAYDRRETLSWRERALTAWIAPRGIVAAAGAPVYAEQLQTQHYPDAQLFVPLTFAVIIITVLSASFSSRPLARLLRVAETEPRGVLIIGANPLAMAIAEQLRQWKFRPLLVDDDFAQIRNARMQGVPTFYGSPVSEAADRELDLVGVGYLLALSTDRARNLVASLRYTPEFGAHGVFSLPDGSQKRNSARWRMARRHRQQYLFAPTATAEELLQRLENGWTVKVTKLSEQFAWEAYRRQFAEAGFLPLFLLRGERLLPFVAGVPDEAILPKPGDQVMALVALQRKEREGERSASESSSAIEP</sequence>
<keyword evidence="2" id="KW-0813">Transport</keyword>